<sequence>MAIEGDSATVPLSPGHRLDGLNHIAELRAKVFGLNIEPELERFISDMRDQRDINHKQNERALAAIFFMAKIPADRHNVNMNELTTDEKRELIKAMNHFRAVVSLFPKRLTMPN</sequence>
<gene>
    <name evidence="1" type="ORF">GJJ08_006200</name>
    <name evidence="3" type="ORF">NCTC5052_04544</name>
    <name evidence="2" type="ORF">NCTC9645_04437</name>
</gene>
<evidence type="ECO:0000313" key="1">
    <source>
        <dbReference type="EMBL" id="QOU53007.1"/>
    </source>
</evidence>
<dbReference type="InterPro" id="IPR035232">
    <property type="entry name" value="DUF5347"/>
</dbReference>
<evidence type="ECO:0000313" key="6">
    <source>
        <dbReference type="Proteomes" id="UP000439817"/>
    </source>
</evidence>
<evidence type="ECO:0000313" key="5">
    <source>
        <dbReference type="Proteomes" id="UP000254103"/>
    </source>
</evidence>
<evidence type="ECO:0000313" key="3">
    <source>
        <dbReference type="EMBL" id="STT96020.1"/>
    </source>
</evidence>
<dbReference type="Proteomes" id="UP000250675">
    <property type="component" value="Unassembled WGS sequence"/>
</dbReference>
<dbReference type="EMBL" id="UASO01000005">
    <property type="protein sequence ID" value="SQC86352.1"/>
    <property type="molecule type" value="Genomic_DNA"/>
</dbReference>
<dbReference type="Proteomes" id="UP000439817">
    <property type="component" value="Chromosome"/>
</dbReference>
<name>A0A333FKS4_KLEPN</name>
<dbReference type="RefSeq" id="WP_004174279.1">
    <property type="nucleotide sequence ID" value="NZ_BAACAI010000003.1"/>
</dbReference>
<evidence type="ECO:0000313" key="4">
    <source>
        <dbReference type="Proteomes" id="UP000250675"/>
    </source>
</evidence>
<dbReference type="Pfam" id="PF17282">
    <property type="entry name" value="DUF5347"/>
    <property type="match status" value="1"/>
</dbReference>
<dbReference type="Proteomes" id="UP000254103">
    <property type="component" value="Unassembled WGS sequence"/>
</dbReference>
<evidence type="ECO:0000313" key="2">
    <source>
        <dbReference type="EMBL" id="SQC86352.1"/>
    </source>
</evidence>
<proteinExistence type="predicted"/>
<protein>
    <submittedName>
        <fullName evidence="1">DUF5347 domain-containing protein</fullName>
    </submittedName>
    <submittedName>
        <fullName evidence="3">Putative prophage protein</fullName>
    </submittedName>
</protein>
<dbReference type="AlphaFoldDB" id="A0A333FKS4"/>
<accession>A0A4V0H0Z9</accession>
<organism evidence="3 5">
    <name type="scientific">Klebsiella pneumoniae</name>
    <dbReference type="NCBI Taxonomy" id="573"/>
    <lineage>
        <taxon>Bacteria</taxon>
        <taxon>Pseudomonadati</taxon>
        <taxon>Pseudomonadota</taxon>
        <taxon>Gammaproteobacteria</taxon>
        <taxon>Enterobacterales</taxon>
        <taxon>Enterobacteriaceae</taxon>
        <taxon>Klebsiella/Raoultella group</taxon>
        <taxon>Klebsiella</taxon>
        <taxon>Klebsiella pneumoniae complex</taxon>
    </lineage>
</organism>
<dbReference type="EMBL" id="UGLJ01000002">
    <property type="protein sequence ID" value="STT96020.1"/>
    <property type="molecule type" value="Genomic_DNA"/>
</dbReference>
<reference evidence="1 6" key="2">
    <citation type="journal article" date="2020" name="Antibiotics">
        <title>Molecular Typing, Characterization of Antimicrobial Resistance, Virulence Profiling and Analysis of Whole-Genome Sequence of Clinical Klebsiella pneumoniae Isolates.</title>
        <authorList>
            <person name="Shelenkov A."/>
            <person name="Mikhaylova Y."/>
            <person name="Yanushevich Y."/>
            <person name="Samoilov A."/>
            <person name="Petrova L."/>
            <person name="Fomina V."/>
            <person name="Gusarov V."/>
            <person name="Zamyatin M."/>
            <person name="Shagin D."/>
            <person name="Akimkin V."/>
        </authorList>
    </citation>
    <scope>NUCLEOTIDE SEQUENCE [LARGE SCALE GENOMIC DNA]</scope>
    <source>
        <strain evidence="1 6">CriePir120</strain>
    </source>
</reference>
<dbReference type="EMBL" id="CP063008">
    <property type="protein sequence ID" value="QOU53007.1"/>
    <property type="molecule type" value="Genomic_DNA"/>
</dbReference>
<accession>A0A333FKS4</accession>
<reference evidence="4 5" key="1">
    <citation type="submission" date="2018-06" db="EMBL/GenBank/DDBJ databases">
        <authorList>
            <consortium name="Pathogen Informatics"/>
            <person name="Doyle S."/>
        </authorList>
    </citation>
    <scope>NUCLEOTIDE SEQUENCE [LARGE SCALE GENOMIC DNA]</scope>
    <source>
        <strain evidence="3 5">NCTC5052</strain>
        <strain evidence="2 4">NCTC9645</strain>
    </source>
</reference>